<feature type="region of interest" description="Disordered" evidence="1">
    <location>
        <begin position="634"/>
        <end position="661"/>
    </location>
</feature>
<dbReference type="Pfam" id="PF08634">
    <property type="entry name" value="Pet127"/>
    <property type="match status" value="1"/>
</dbReference>
<evidence type="ECO:0000256" key="1">
    <source>
        <dbReference type="SAM" id="MobiDB-lite"/>
    </source>
</evidence>
<keyword evidence="3" id="KW-1185">Reference proteome</keyword>
<feature type="region of interest" description="Disordered" evidence="1">
    <location>
        <begin position="54"/>
        <end position="113"/>
    </location>
</feature>
<evidence type="ECO:0000313" key="2">
    <source>
        <dbReference type="EMBL" id="KAK7613023.1"/>
    </source>
</evidence>
<dbReference type="PANTHER" id="PTHR31014">
    <property type="entry name" value="MITOCHONDRIAL TRANSLATION SYSTEM COMPONENT PET127-RELATED"/>
    <property type="match status" value="1"/>
</dbReference>
<dbReference type="PANTHER" id="PTHR31014:SF0">
    <property type="entry name" value="MITOCHONDRIAL TRANSLATION SYSTEM COMPONENT PET127-RELATED"/>
    <property type="match status" value="1"/>
</dbReference>
<accession>A0ABR1NCU7</accession>
<feature type="compositionally biased region" description="Basic residues" evidence="1">
    <location>
        <begin position="84"/>
        <end position="94"/>
    </location>
</feature>
<reference evidence="2 3" key="1">
    <citation type="submission" date="2024-04" db="EMBL/GenBank/DDBJ databases">
        <title>Phyllosticta paracitricarpa is synonymous to the EU quarantine fungus P. citricarpa based on phylogenomic analyses.</title>
        <authorList>
            <consortium name="Lawrence Berkeley National Laboratory"/>
            <person name="Van ingen-buijs V.A."/>
            <person name="Van westerhoven A.C."/>
            <person name="Haridas S."/>
            <person name="Skiadas P."/>
            <person name="Martin F."/>
            <person name="Groenewald J.Z."/>
            <person name="Crous P.W."/>
            <person name="Seidl M.F."/>
        </authorList>
    </citation>
    <scope>NUCLEOTIDE SEQUENCE [LARGE SCALE GENOMIC DNA]</scope>
    <source>
        <strain evidence="2 3">CBS 141358</strain>
    </source>
</reference>
<proteinExistence type="predicted"/>
<name>A0ABR1NCU7_9PEZI</name>
<feature type="compositionally biased region" description="Acidic residues" evidence="1">
    <location>
        <begin position="638"/>
        <end position="647"/>
    </location>
</feature>
<feature type="compositionally biased region" description="Basic residues" evidence="1">
    <location>
        <begin position="213"/>
        <end position="222"/>
    </location>
</feature>
<evidence type="ECO:0000313" key="3">
    <source>
        <dbReference type="Proteomes" id="UP001367316"/>
    </source>
</evidence>
<dbReference type="EMBL" id="JBBPBF010000008">
    <property type="protein sequence ID" value="KAK7613023.1"/>
    <property type="molecule type" value="Genomic_DNA"/>
</dbReference>
<organism evidence="2 3">
    <name type="scientific">Phyllosticta paracitricarpa</name>
    <dbReference type="NCBI Taxonomy" id="2016321"/>
    <lineage>
        <taxon>Eukaryota</taxon>
        <taxon>Fungi</taxon>
        <taxon>Dikarya</taxon>
        <taxon>Ascomycota</taxon>
        <taxon>Pezizomycotina</taxon>
        <taxon>Dothideomycetes</taxon>
        <taxon>Dothideomycetes incertae sedis</taxon>
        <taxon>Botryosphaeriales</taxon>
        <taxon>Phyllostictaceae</taxon>
        <taxon>Phyllosticta</taxon>
    </lineage>
</organism>
<feature type="compositionally biased region" description="Basic residues" evidence="1">
    <location>
        <begin position="145"/>
        <end position="158"/>
    </location>
</feature>
<dbReference type="InterPro" id="IPR013943">
    <property type="entry name" value="Pet127"/>
</dbReference>
<dbReference type="Proteomes" id="UP001367316">
    <property type="component" value="Unassembled WGS sequence"/>
</dbReference>
<feature type="compositionally biased region" description="Basic residues" evidence="1">
    <location>
        <begin position="179"/>
        <end position="190"/>
    </location>
</feature>
<gene>
    <name evidence="2" type="ORF">JOL62DRAFT_637164</name>
</gene>
<feature type="compositionally biased region" description="Low complexity" evidence="1">
    <location>
        <begin position="191"/>
        <end position="201"/>
    </location>
</feature>
<feature type="region of interest" description="Disordered" evidence="1">
    <location>
        <begin position="689"/>
        <end position="711"/>
    </location>
</feature>
<sequence length="915" mass="101972">MLGRSSARVLRSAPQHICLPCLRRQLLQPIAARSPSLATFRRALLHTTAAARDQLQSENAVSPSPPTADHDGTGTGSKTNATKSLRRRGPRSKRAAKEESASDNPQQEEDQDKDLDNKTFAAGQLENHSSLSEALGNHVGGIKIPIRRTRTNGGRHRSTGAAHRSGKPSAAAALSLKERKSKARDKKASRKASAANASSSEKNAEKAQEQTQKSKKTSRKAPLKAPDVLLAYESLSAQELQLTPVDVKQPSVPVLAYGLDRVLFNPGVYHLQDPRTQVFNFDPYLSNIMPVAEFNFNSLGEYITSSKDTALSDLAREHQKTFVGSTSSMTSSLAHFHYLLSNWRPINISTLSKAFPESLDTFTKLNRLPASIFLRYKDGVYSIDADKEFDSSNILAMLGKSLEKLLTLPKEEYERYRVSNPNQISKEERDQPESYHYTSMGDILMRSQLDAQDSRLPGTGMYDLKTRAVVSIRMDVDSWDKNTGYQIKQDLGKFESYEREYYDMMRSMMLKYSLQARMGRMDGIFVAYHNIERIFGFQYISLEEMDRGLHGTTEGRHVGDQEFRLSVGLLNKVLREAIQKFPDTSLRIHFETRDSQTSPWMYIFAEPMSEDEVQAIQDTNKAKIQAFERRVLGLDSGNGEDAEEAAEQDAAMSDGSFEEGVGATPVVESNVHREEESDAVGEAIFEEVEGSTASEEVQDDAVSESATSEPTAEDELALAWLAGATHDGISVDGIKLPDFDADGEVIVGSAAQEDVSESQETRDDVDATSNASEGGSSRPLLGLRLSIINTVDGKRVVRPSYLDEKSDWTVHYSIQELSQQKAEATYKACRKRRAAGFAMSAKEVKGDKVLSYYQKFLRNLSDKGRVWRGDRDQELEQRGKVVFKSRASSHEPRRLDGVDTYLSWLYNRGPEKRDD</sequence>
<comment type="caution">
    <text evidence="2">The sequence shown here is derived from an EMBL/GenBank/DDBJ whole genome shotgun (WGS) entry which is preliminary data.</text>
</comment>
<protein>
    <submittedName>
        <fullName evidence="2">Mitochondrial protein Pet127-domain-containing protein</fullName>
    </submittedName>
</protein>
<feature type="region of interest" description="Disordered" evidence="1">
    <location>
        <begin position="142"/>
        <end position="222"/>
    </location>
</feature>
<feature type="region of interest" description="Disordered" evidence="1">
    <location>
        <begin position="750"/>
        <end position="776"/>
    </location>
</feature>